<keyword evidence="4 5" id="KW-0472">Membrane</keyword>
<keyword evidence="8" id="KW-1185">Reference proteome</keyword>
<feature type="transmembrane region" description="Helical" evidence="5">
    <location>
        <begin position="48"/>
        <end position="68"/>
    </location>
</feature>
<accession>A0ABS9L9E6</accession>
<dbReference type="SUPFAM" id="SSF103473">
    <property type="entry name" value="MFS general substrate transporter"/>
    <property type="match status" value="1"/>
</dbReference>
<gene>
    <name evidence="7" type="ORF">LVY72_15475</name>
</gene>
<feature type="transmembrane region" description="Helical" evidence="5">
    <location>
        <begin position="104"/>
        <end position="126"/>
    </location>
</feature>
<evidence type="ECO:0000256" key="5">
    <source>
        <dbReference type="SAM" id="Phobius"/>
    </source>
</evidence>
<keyword evidence="2 5" id="KW-0812">Transmembrane</keyword>
<evidence type="ECO:0000313" key="7">
    <source>
        <dbReference type="EMBL" id="MCG2623299.1"/>
    </source>
</evidence>
<dbReference type="RefSeq" id="WP_237822524.1">
    <property type="nucleotide sequence ID" value="NZ_JAKLTQ010000012.1"/>
</dbReference>
<dbReference type="InterPro" id="IPR052524">
    <property type="entry name" value="MFS_Cyanate_Porter"/>
</dbReference>
<name>A0ABS9L9E6_9MICC</name>
<comment type="subcellular location">
    <subcellularLocation>
        <location evidence="1">Cell membrane</location>
        <topology evidence="1">Multi-pass membrane protein</topology>
    </subcellularLocation>
</comment>
<keyword evidence="3 5" id="KW-1133">Transmembrane helix</keyword>
<protein>
    <submittedName>
        <fullName evidence="7">MFS transporter</fullName>
    </submittedName>
</protein>
<organism evidence="7 8">
    <name type="scientific">Arthrobacter hankyongi</name>
    <dbReference type="NCBI Taxonomy" id="2904801"/>
    <lineage>
        <taxon>Bacteria</taxon>
        <taxon>Bacillati</taxon>
        <taxon>Actinomycetota</taxon>
        <taxon>Actinomycetes</taxon>
        <taxon>Micrococcales</taxon>
        <taxon>Micrococcaceae</taxon>
        <taxon>Arthrobacter</taxon>
    </lineage>
</organism>
<evidence type="ECO:0000256" key="2">
    <source>
        <dbReference type="ARBA" id="ARBA00022692"/>
    </source>
</evidence>
<dbReference type="EMBL" id="JAKLTQ010000012">
    <property type="protein sequence ID" value="MCG2623299.1"/>
    <property type="molecule type" value="Genomic_DNA"/>
</dbReference>
<feature type="transmembrane region" description="Helical" evidence="5">
    <location>
        <begin position="138"/>
        <end position="159"/>
    </location>
</feature>
<evidence type="ECO:0000256" key="1">
    <source>
        <dbReference type="ARBA" id="ARBA00004651"/>
    </source>
</evidence>
<reference evidence="7" key="1">
    <citation type="submission" date="2022-01" db="EMBL/GenBank/DDBJ databases">
        <authorList>
            <person name="Jo J.-H."/>
            <person name="Im W.-T."/>
        </authorList>
    </citation>
    <scope>NUCLEOTIDE SEQUENCE</scope>
    <source>
        <strain evidence="7">I2-34</strain>
    </source>
</reference>
<evidence type="ECO:0000259" key="6">
    <source>
        <dbReference type="PROSITE" id="PS50850"/>
    </source>
</evidence>
<feature type="transmembrane region" description="Helical" evidence="5">
    <location>
        <begin position="289"/>
        <end position="308"/>
    </location>
</feature>
<feature type="transmembrane region" description="Helical" evidence="5">
    <location>
        <begin position="80"/>
        <end position="98"/>
    </location>
</feature>
<comment type="caution">
    <text evidence="7">The sequence shown here is derived from an EMBL/GenBank/DDBJ whole genome shotgun (WGS) entry which is preliminary data.</text>
</comment>
<dbReference type="InterPro" id="IPR020846">
    <property type="entry name" value="MFS_dom"/>
</dbReference>
<feature type="transmembrane region" description="Helical" evidence="5">
    <location>
        <begin position="12"/>
        <end position="36"/>
    </location>
</feature>
<evidence type="ECO:0000313" key="8">
    <source>
        <dbReference type="Proteomes" id="UP001165368"/>
    </source>
</evidence>
<dbReference type="PROSITE" id="PS50850">
    <property type="entry name" value="MFS"/>
    <property type="match status" value="1"/>
</dbReference>
<proteinExistence type="predicted"/>
<feature type="transmembrane region" description="Helical" evidence="5">
    <location>
        <begin position="171"/>
        <end position="191"/>
    </location>
</feature>
<evidence type="ECO:0000256" key="3">
    <source>
        <dbReference type="ARBA" id="ARBA00022989"/>
    </source>
</evidence>
<evidence type="ECO:0000256" key="4">
    <source>
        <dbReference type="ARBA" id="ARBA00023136"/>
    </source>
</evidence>
<feature type="transmembrane region" description="Helical" evidence="5">
    <location>
        <begin position="314"/>
        <end position="334"/>
    </location>
</feature>
<dbReference type="Proteomes" id="UP001165368">
    <property type="component" value="Unassembled WGS sequence"/>
</dbReference>
<feature type="transmembrane region" description="Helical" evidence="5">
    <location>
        <begin position="376"/>
        <end position="397"/>
    </location>
</feature>
<dbReference type="PANTHER" id="PTHR23523">
    <property type="match status" value="1"/>
</dbReference>
<feature type="domain" description="Major facilitator superfamily (MFS) profile" evidence="6">
    <location>
        <begin position="10"/>
        <end position="400"/>
    </location>
</feature>
<dbReference type="InterPro" id="IPR036259">
    <property type="entry name" value="MFS_trans_sf"/>
</dbReference>
<feature type="transmembrane region" description="Helical" evidence="5">
    <location>
        <begin position="223"/>
        <end position="245"/>
    </location>
</feature>
<dbReference type="Pfam" id="PF07690">
    <property type="entry name" value="MFS_1"/>
    <property type="match status" value="1"/>
</dbReference>
<sequence>MKSGVRRASSAALLAAGIMLVAANLRAVLTAVGPLLDQIGADTGLGEAALGFLAAVPLLAFAAVSPLAHGISGRFGVERTVFLSLLVLAGGTLLRSAPGSLANLWTGTVIIGAAIAICNVLLPALLKRDFPTRMASLTGLYSAVLGGIASLGAGLAVPLSRLPVADGEPGGWRFALAAYVLLVIPAVLCWLPQLRRARPDRSRAAGATAAAASPARGAVWKSAVAWQVTCYMGLQSMSFYVLITWLPTLERSYGRGYAESGWDLMLFQLIGVVSSLLTPPLLRGRQQRLAAALPPLLVAAGVLGLMLAPVWMLFWVLLAGFGSGSALVTALALFGLRTASHREASALSGMAQSVGYLLAAAGPPLFGALYAGTGTWVLPLALLLAVAAAQLATGLAAGRHRFAFTPG</sequence>
<feature type="transmembrane region" description="Helical" evidence="5">
    <location>
        <begin position="346"/>
        <end position="370"/>
    </location>
</feature>
<dbReference type="PANTHER" id="PTHR23523:SF2">
    <property type="entry name" value="2-NITROIMIDAZOLE TRANSPORTER"/>
    <property type="match status" value="1"/>
</dbReference>
<dbReference type="Gene3D" id="1.20.1250.20">
    <property type="entry name" value="MFS general substrate transporter like domains"/>
    <property type="match status" value="1"/>
</dbReference>
<dbReference type="InterPro" id="IPR011701">
    <property type="entry name" value="MFS"/>
</dbReference>
<feature type="transmembrane region" description="Helical" evidence="5">
    <location>
        <begin position="265"/>
        <end position="282"/>
    </location>
</feature>